<comment type="caution">
    <text evidence="3">The sequence shown here is derived from an EMBL/GenBank/DDBJ whole genome shotgun (WGS) entry which is preliminary data.</text>
</comment>
<dbReference type="Pfam" id="PF05678">
    <property type="entry name" value="VQ"/>
    <property type="match status" value="1"/>
</dbReference>
<evidence type="ECO:0000313" key="4">
    <source>
        <dbReference type="Proteomes" id="UP000325081"/>
    </source>
</evidence>
<feature type="region of interest" description="Disordered" evidence="1">
    <location>
        <begin position="1"/>
        <end position="126"/>
    </location>
</feature>
<feature type="compositionally biased region" description="Polar residues" evidence="1">
    <location>
        <begin position="262"/>
        <end position="271"/>
    </location>
</feature>
<protein>
    <submittedName>
        <fullName evidence="3">VQ motif-containing protein</fullName>
    </submittedName>
</protein>
<evidence type="ECO:0000259" key="2">
    <source>
        <dbReference type="Pfam" id="PF05678"/>
    </source>
</evidence>
<keyword evidence="4" id="KW-1185">Reference proteome</keyword>
<gene>
    <name evidence="3" type="ORF">STAS_02555</name>
</gene>
<dbReference type="InterPro" id="IPR039609">
    <property type="entry name" value="VQ_15/22"/>
</dbReference>
<feature type="compositionally biased region" description="Basic residues" evidence="1">
    <location>
        <begin position="109"/>
        <end position="118"/>
    </location>
</feature>
<dbReference type="EMBL" id="BKCP01001225">
    <property type="protein sequence ID" value="GER26892.1"/>
    <property type="molecule type" value="Genomic_DNA"/>
</dbReference>
<feature type="compositionally biased region" description="Pro residues" evidence="1">
    <location>
        <begin position="78"/>
        <end position="88"/>
    </location>
</feature>
<feature type="region of interest" description="Disordered" evidence="1">
    <location>
        <begin position="197"/>
        <end position="217"/>
    </location>
</feature>
<dbReference type="AlphaFoldDB" id="A0A5A7P2A1"/>
<dbReference type="OrthoDB" id="780193at2759"/>
<feature type="compositionally biased region" description="Basic and acidic residues" evidence="1">
    <location>
        <begin position="272"/>
        <end position="283"/>
    </location>
</feature>
<reference evidence="4" key="1">
    <citation type="journal article" date="2019" name="Curr. Biol.">
        <title>Genome Sequence of Striga asiatica Provides Insight into the Evolution of Plant Parasitism.</title>
        <authorList>
            <person name="Yoshida S."/>
            <person name="Kim S."/>
            <person name="Wafula E.K."/>
            <person name="Tanskanen J."/>
            <person name="Kim Y.M."/>
            <person name="Honaas L."/>
            <person name="Yang Z."/>
            <person name="Spallek T."/>
            <person name="Conn C.E."/>
            <person name="Ichihashi Y."/>
            <person name="Cheong K."/>
            <person name="Cui S."/>
            <person name="Der J.P."/>
            <person name="Gundlach H."/>
            <person name="Jiao Y."/>
            <person name="Hori C."/>
            <person name="Ishida J.K."/>
            <person name="Kasahara H."/>
            <person name="Kiba T."/>
            <person name="Kim M.S."/>
            <person name="Koo N."/>
            <person name="Laohavisit A."/>
            <person name="Lee Y.H."/>
            <person name="Lumba S."/>
            <person name="McCourt P."/>
            <person name="Mortimer J.C."/>
            <person name="Mutuku J.M."/>
            <person name="Nomura T."/>
            <person name="Sasaki-Sekimoto Y."/>
            <person name="Seto Y."/>
            <person name="Wang Y."/>
            <person name="Wakatake T."/>
            <person name="Sakakibara H."/>
            <person name="Demura T."/>
            <person name="Yamaguchi S."/>
            <person name="Yoneyama K."/>
            <person name="Manabe R.I."/>
            <person name="Nelson D.C."/>
            <person name="Schulman A.H."/>
            <person name="Timko M.P."/>
            <person name="dePamphilis C.W."/>
            <person name="Choi D."/>
            <person name="Shirasu K."/>
        </authorList>
    </citation>
    <scope>NUCLEOTIDE SEQUENCE [LARGE SCALE GENOMIC DNA]</scope>
    <source>
        <strain evidence="4">cv. UVA1</strain>
    </source>
</reference>
<dbReference type="Proteomes" id="UP000325081">
    <property type="component" value="Unassembled WGS sequence"/>
</dbReference>
<feature type="compositionally biased region" description="Low complexity" evidence="1">
    <location>
        <begin position="1"/>
        <end position="15"/>
    </location>
</feature>
<feature type="domain" description="VQ" evidence="2">
    <location>
        <begin position="119"/>
        <end position="146"/>
    </location>
</feature>
<dbReference type="PANTHER" id="PTHR33179">
    <property type="entry name" value="VQ MOTIF-CONTAINING PROTEIN"/>
    <property type="match status" value="1"/>
</dbReference>
<dbReference type="PANTHER" id="PTHR33179:SF4">
    <property type="entry name" value="VQ MOTIF-CONTAINING PROTEIN"/>
    <property type="match status" value="1"/>
</dbReference>
<name>A0A5A7P2A1_STRAF</name>
<evidence type="ECO:0000256" key="1">
    <source>
        <dbReference type="SAM" id="MobiDB-lite"/>
    </source>
</evidence>
<organism evidence="3 4">
    <name type="scientific">Striga asiatica</name>
    <name type="common">Asiatic witchweed</name>
    <name type="synonym">Buchnera asiatica</name>
    <dbReference type="NCBI Taxonomy" id="4170"/>
    <lineage>
        <taxon>Eukaryota</taxon>
        <taxon>Viridiplantae</taxon>
        <taxon>Streptophyta</taxon>
        <taxon>Embryophyta</taxon>
        <taxon>Tracheophyta</taxon>
        <taxon>Spermatophyta</taxon>
        <taxon>Magnoliopsida</taxon>
        <taxon>eudicotyledons</taxon>
        <taxon>Gunneridae</taxon>
        <taxon>Pentapetalae</taxon>
        <taxon>asterids</taxon>
        <taxon>lamiids</taxon>
        <taxon>Lamiales</taxon>
        <taxon>Orobanchaceae</taxon>
        <taxon>Buchnereae</taxon>
        <taxon>Striga</taxon>
    </lineage>
</organism>
<sequence>MDSGGNSGSLQSSSGGDEEYDSRAAGAGDSFSAFMGVGGGGHIPNPPPSFFDPLANYLQLHHNTNPPLLDPNPVWSRPNPPRPDPAPAPTSSTAPAPPNPNPSQSAPRNPKKRSRASRRAPTTVLTTDTTNFRAMVQEFTGIPAPPFDGGAGGLPFPRARLDLFGPSRSAGFSPQPSTSAYLRRPFAQKIHPPPLPFLTSATTSSSATPSATAAAAGGNYQTPQNLFQNPFAGLLQTSPKFPFSDHPPAQFTSGGGGLSFMPSDQISQNNSSEKDKEQGRDQHGLNLMRSSLNGGYDFPVGGDNSKTSANFLDGGVGGGKRPENATNNAAGEGMVESWICSSE</sequence>
<feature type="region of interest" description="Disordered" evidence="1">
    <location>
        <begin position="238"/>
        <end position="343"/>
    </location>
</feature>
<evidence type="ECO:0000313" key="3">
    <source>
        <dbReference type="EMBL" id="GER26892.1"/>
    </source>
</evidence>
<proteinExistence type="predicted"/>
<feature type="compositionally biased region" description="Low complexity" evidence="1">
    <location>
        <begin position="197"/>
        <end position="216"/>
    </location>
</feature>
<dbReference type="InterPro" id="IPR008889">
    <property type="entry name" value="VQ"/>
</dbReference>
<accession>A0A5A7P2A1</accession>